<dbReference type="Pfam" id="PF12701">
    <property type="entry name" value="LSM14"/>
    <property type="match status" value="1"/>
</dbReference>
<gene>
    <name evidence="8" type="primary">edc3</name>
    <name evidence="8" type="ORF">TNIN_202021</name>
</gene>
<dbReference type="PROSITE" id="PS51512">
    <property type="entry name" value="DFDF"/>
    <property type="match status" value="1"/>
</dbReference>
<feature type="domain" description="DFDF" evidence="7">
    <location>
        <begin position="183"/>
        <end position="219"/>
    </location>
</feature>
<dbReference type="EMBL" id="BMAV01014000">
    <property type="protein sequence ID" value="GFY61986.1"/>
    <property type="molecule type" value="Genomic_DNA"/>
</dbReference>
<dbReference type="SMART" id="SM01199">
    <property type="entry name" value="FDF"/>
    <property type="match status" value="1"/>
</dbReference>
<comment type="subcellular location">
    <subcellularLocation>
        <location evidence="1">Cytoplasm</location>
        <location evidence="1">P-body</location>
    </subcellularLocation>
</comment>
<evidence type="ECO:0000256" key="1">
    <source>
        <dbReference type="ARBA" id="ARBA00004201"/>
    </source>
</evidence>
<evidence type="ECO:0000256" key="2">
    <source>
        <dbReference type="ARBA" id="ARBA00006610"/>
    </source>
</evidence>
<dbReference type="PROSITE" id="PS51385">
    <property type="entry name" value="YJEF_N"/>
    <property type="match status" value="1"/>
</dbReference>
<dbReference type="PANTHER" id="PTHR13612">
    <property type="entry name" value="ENHANCER OF MRNA-DECAPPING PROTEIN 3"/>
    <property type="match status" value="1"/>
</dbReference>
<dbReference type="SMART" id="SM01271">
    <property type="entry name" value="LSM14"/>
    <property type="match status" value="1"/>
</dbReference>
<evidence type="ECO:0000313" key="8">
    <source>
        <dbReference type="EMBL" id="GFY61986.1"/>
    </source>
</evidence>
<feature type="domain" description="YjeF N-terminal" evidence="6">
    <location>
        <begin position="274"/>
        <end position="476"/>
    </location>
</feature>
<evidence type="ECO:0000259" key="6">
    <source>
        <dbReference type="PROSITE" id="PS51385"/>
    </source>
</evidence>
<dbReference type="Pfam" id="PF09532">
    <property type="entry name" value="FDF"/>
    <property type="match status" value="1"/>
</dbReference>
<evidence type="ECO:0000313" key="9">
    <source>
        <dbReference type="Proteomes" id="UP000886998"/>
    </source>
</evidence>
<dbReference type="InterPro" id="IPR034107">
    <property type="entry name" value="Lsm16_N"/>
</dbReference>
<proteinExistence type="inferred from homology"/>
<dbReference type="CDD" id="cd01737">
    <property type="entry name" value="LSm16_N"/>
    <property type="match status" value="1"/>
</dbReference>
<dbReference type="GO" id="GO:0000932">
    <property type="term" value="C:P-body"/>
    <property type="evidence" value="ECO:0007669"/>
    <property type="project" value="UniProtKB-SubCell"/>
</dbReference>
<dbReference type="GO" id="GO:0033962">
    <property type="term" value="P:P-body assembly"/>
    <property type="evidence" value="ECO:0007669"/>
    <property type="project" value="TreeGrafter"/>
</dbReference>
<protein>
    <recommendedName>
        <fullName evidence="3">Enhancer of mRNA-decapping protein 3</fullName>
    </recommendedName>
</protein>
<dbReference type="InterPro" id="IPR036652">
    <property type="entry name" value="YjeF_N_dom_sf"/>
</dbReference>
<dbReference type="Pfam" id="PF03853">
    <property type="entry name" value="YjeF_N"/>
    <property type="match status" value="1"/>
</dbReference>
<evidence type="ECO:0000259" key="7">
    <source>
        <dbReference type="PROSITE" id="PS51512"/>
    </source>
</evidence>
<dbReference type="Gene3D" id="2.30.30.100">
    <property type="match status" value="1"/>
</dbReference>
<dbReference type="InterPro" id="IPR019050">
    <property type="entry name" value="FDF_dom"/>
</dbReference>
<evidence type="ECO:0000256" key="5">
    <source>
        <dbReference type="SAM" id="MobiDB-lite"/>
    </source>
</evidence>
<evidence type="ECO:0000256" key="4">
    <source>
        <dbReference type="ARBA" id="ARBA00022490"/>
    </source>
</evidence>
<name>A0A8X7CCT5_9ARAC</name>
<keyword evidence="9" id="KW-1185">Reference proteome</keyword>
<reference evidence="8" key="1">
    <citation type="submission" date="2020-08" db="EMBL/GenBank/DDBJ databases">
        <title>Multicomponent nature underlies the extraordinary mechanical properties of spider dragline silk.</title>
        <authorList>
            <person name="Kono N."/>
            <person name="Nakamura H."/>
            <person name="Mori M."/>
            <person name="Yoshida Y."/>
            <person name="Ohtoshi R."/>
            <person name="Malay A.D."/>
            <person name="Moran D.A.P."/>
            <person name="Tomita M."/>
            <person name="Numata K."/>
            <person name="Arakawa K."/>
        </authorList>
    </citation>
    <scope>NUCLEOTIDE SEQUENCE</scope>
</reference>
<comment type="caution">
    <text evidence="8">The sequence shown here is derived from an EMBL/GenBank/DDBJ whole genome shotgun (WGS) entry which is preliminary data.</text>
</comment>
<keyword evidence="4" id="KW-0963">Cytoplasm</keyword>
<comment type="similarity">
    <text evidence="2">Belongs to the EDC3 family.</text>
</comment>
<sequence>MQNLHSSYIVDENILANWRKEKFQRQTAYTTRQLCFRFNFFRTSLFINVSMSGMWIGSIISVDCGDVLGVFEGEISNVDGENQTISLINVSRNSVKCQVPEVTLSTLDIKNLKLLESTVKKDPKNDHSNTVNASAPIASKNDKVTNSPIIEDIQKKKGEGKKKNAKRSDNKKWLKERDEACFSAPVDSEVLDNDFDFEKNLALFDKRAVFDEIDALSKSDHVRLVDCNKRAPTKYRHDENVLTSDLPILRQISVPCQHTMEYVTDTGLVVPSVTVEFKKLLYEKCEESGLMPKVRVEMIGRGACEMALHLLGGSHRLNPQNTHQRPSVVILVGSHIQGAQGVNCGRQLANHCTITTVLCPPQARESHSIISSELKLLNMSSGKTVSSISALPASIDLIVDALESHEEAKPEDKAWMLNARQWASHAKAPVLCLDPPPNCMSTEHNFILSPALPFSFRSDKCSIHICDIGIPKGIFFNAKCTYSSPFGSKFVIPLYPRSEST</sequence>
<dbReference type="PANTHER" id="PTHR13612:SF0">
    <property type="entry name" value="ENHANCER OF MRNA-DECAPPING PROTEIN 3"/>
    <property type="match status" value="1"/>
</dbReference>
<accession>A0A8X7CCT5</accession>
<dbReference type="AlphaFoldDB" id="A0A8X7CCT5"/>
<dbReference type="Gene3D" id="3.40.50.10260">
    <property type="entry name" value="YjeF N-terminal domain"/>
    <property type="match status" value="1"/>
</dbReference>
<feature type="region of interest" description="Disordered" evidence="5">
    <location>
        <begin position="148"/>
        <end position="171"/>
    </location>
</feature>
<dbReference type="Proteomes" id="UP000886998">
    <property type="component" value="Unassembled WGS sequence"/>
</dbReference>
<dbReference type="GO" id="GO:0031087">
    <property type="term" value="P:deadenylation-independent decapping of nuclear-transcribed mRNA"/>
    <property type="evidence" value="ECO:0007669"/>
    <property type="project" value="InterPro"/>
</dbReference>
<dbReference type="InterPro" id="IPR025609">
    <property type="entry name" value="Lsm14-like_N"/>
</dbReference>
<dbReference type="InterPro" id="IPR025762">
    <property type="entry name" value="DFDF"/>
</dbReference>
<dbReference type="FunFam" id="2.30.30.100:FF:000026">
    <property type="entry name" value="Enhancer of mRNA-decapping protein 3"/>
    <property type="match status" value="1"/>
</dbReference>
<evidence type="ECO:0000256" key="3">
    <source>
        <dbReference type="ARBA" id="ARBA00015797"/>
    </source>
</evidence>
<dbReference type="SUPFAM" id="SSF64153">
    <property type="entry name" value="YjeF N-terminal domain-like"/>
    <property type="match status" value="1"/>
</dbReference>
<dbReference type="OrthoDB" id="10030313at2759"/>
<dbReference type="InterPro" id="IPR004443">
    <property type="entry name" value="YjeF_N_dom"/>
</dbReference>
<organism evidence="8 9">
    <name type="scientific">Trichonephila inaurata madagascariensis</name>
    <dbReference type="NCBI Taxonomy" id="2747483"/>
    <lineage>
        <taxon>Eukaryota</taxon>
        <taxon>Metazoa</taxon>
        <taxon>Ecdysozoa</taxon>
        <taxon>Arthropoda</taxon>
        <taxon>Chelicerata</taxon>
        <taxon>Arachnida</taxon>
        <taxon>Araneae</taxon>
        <taxon>Araneomorphae</taxon>
        <taxon>Entelegynae</taxon>
        <taxon>Araneoidea</taxon>
        <taxon>Nephilidae</taxon>
        <taxon>Trichonephila</taxon>
        <taxon>Trichonephila inaurata</taxon>
    </lineage>
</organism>
<dbReference type="GO" id="GO:0003729">
    <property type="term" value="F:mRNA binding"/>
    <property type="evidence" value="ECO:0007669"/>
    <property type="project" value="InterPro"/>
</dbReference>